<proteinExistence type="predicted"/>
<comment type="caution">
    <text evidence="2">The sequence shown here is derived from an EMBL/GenBank/DDBJ whole genome shotgun (WGS) entry which is preliminary data.</text>
</comment>
<evidence type="ECO:0000256" key="1">
    <source>
        <dbReference type="SAM" id="MobiDB-lite"/>
    </source>
</evidence>
<dbReference type="EMBL" id="JBHTIH010000008">
    <property type="protein sequence ID" value="MFD0740461.1"/>
    <property type="molecule type" value="Genomic_DNA"/>
</dbReference>
<sequence>MPLMRLRVTGSDDDARAIGNLLSSIDGIEHVEEVADLMPGMDDADSSSAGLSDVSGPDAHEIEIDAPNDATAKRVREAVEALAFDLDVLVEFESDEDWHDNQ</sequence>
<gene>
    <name evidence="2" type="ORF">ACFQZQ_14345</name>
</gene>
<evidence type="ECO:0000313" key="2">
    <source>
        <dbReference type="EMBL" id="MFD0740461.1"/>
    </source>
</evidence>
<feature type="region of interest" description="Disordered" evidence="1">
    <location>
        <begin position="39"/>
        <end position="66"/>
    </location>
</feature>
<feature type="compositionally biased region" description="Low complexity" evidence="1">
    <location>
        <begin position="46"/>
        <end position="56"/>
    </location>
</feature>
<dbReference type="Proteomes" id="UP001597090">
    <property type="component" value="Unassembled WGS sequence"/>
</dbReference>
<name>A0ABW2YR15_9GAMM</name>
<evidence type="ECO:0000313" key="3">
    <source>
        <dbReference type="Proteomes" id="UP001597090"/>
    </source>
</evidence>
<keyword evidence="3" id="KW-1185">Reference proteome</keyword>
<organism evidence="2 3">
    <name type="scientific">Lysobacter koreensis</name>
    <dbReference type="NCBI Taxonomy" id="266122"/>
    <lineage>
        <taxon>Bacteria</taxon>
        <taxon>Pseudomonadati</taxon>
        <taxon>Pseudomonadota</taxon>
        <taxon>Gammaproteobacteria</taxon>
        <taxon>Lysobacterales</taxon>
        <taxon>Lysobacteraceae</taxon>
        <taxon>Lysobacter</taxon>
    </lineage>
</organism>
<protein>
    <submittedName>
        <fullName evidence="2">Uncharacterized protein</fullName>
    </submittedName>
</protein>
<reference evidence="3" key="1">
    <citation type="journal article" date="2019" name="Int. J. Syst. Evol. Microbiol.">
        <title>The Global Catalogue of Microorganisms (GCM) 10K type strain sequencing project: providing services to taxonomists for standard genome sequencing and annotation.</title>
        <authorList>
            <consortium name="The Broad Institute Genomics Platform"/>
            <consortium name="The Broad Institute Genome Sequencing Center for Infectious Disease"/>
            <person name="Wu L."/>
            <person name="Ma J."/>
        </authorList>
    </citation>
    <scope>NUCLEOTIDE SEQUENCE [LARGE SCALE GENOMIC DNA]</scope>
    <source>
        <strain evidence="3">CCUG 55491</strain>
    </source>
</reference>
<dbReference type="RefSeq" id="WP_386813608.1">
    <property type="nucleotide sequence ID" value="NZ_JBHTIH010000008.1"/>
</dbReference>
<accession>A0ABW2YR15</accession>